<keyword evidence="3 6" id="KW-0067">ATP-binding</keyword>
<dbReference type="AlphaFoldDB" id="A0A2J0LFA5"/>
<dbReference type="Gene3D" id="3.40.50.300">
    <property type="entry name" value="P-loop containing nucleotide triphosphate hydrolases"/>
    <property type="match status" value="1"/>
</dbReference>
<evidence type="ECO:0000256" key="4">
    <source>
        <dbReference type="ARBA" id="ARBA00038388"/>
    </source>
</evidence>
<dbReference type="SMART" id="SM00382">
    <property type="entry name" value="AAA"/>
    <property type="match status" value="1"/>
</dbReference>
<evidence type="ECO:0000256" key="3">
    <source>
        <dbReference type="ARBA" id="ARBA00022840"/>
    </source>
</evidence>
<feature type="domain" description="ABC transporter" evidence="5">
    <location>
        <begin position="2"/>
        <end position="197"/>
    </location>
</feature>
<protein>
    <submittedName>
        <fullName evidence="6">Lipoprotein-releasing system ATP-binding protein LolD</fullName>
    </submittedName>
</protein>
<accession>A0A2J0LFA5</accession>
<dbReference type="GO" id="GO:0005524">
    <property type="term" value="F:ATP binding"/>
    <property type="evidence" value="ECO:0007669"/>
    <property type="project" value="UniProtKB-KW"/>
</dbReference>
<dbReference type="PROSITE" id="PS00211">
    <property type="entry name" value="ABC_TRANSPORTER_1"/>
    <property type="match status" value="1"/>
</dbReference>
<dbReference type="PROSITE" id="PS50893">
    <property type="entry name" value="ABC_TRANSPORTER_2"/>
    <property type="match status" value="1"/>
</dbReference>
<dbReference type="GO" id="GO:0016887">
    <property type="term" value="F:ATP hydrolysis activity"/>
    <property type="evidence" value="ECO:0007669"/>
    <property type="project" value="InterPro"/>
</dbReference>
<evidence type="ECO:0000313" key="7">
    <source>
        <dbReference type="Proteomes" id="UP000231267"/>
    </source>
</evidence>
<name>A0A2J0LFA5_9BACT</name>
<dbReference type="InterPro" id="IPR017911">
    <property type="entry name" value="MacB-like_ATP-bd"/>
</dbReference>
<dbReference type="InterPro" id="IPR017871">
    <property type="entry name" value="ABC_transporter-like_CS"/>
</dbReference>
<dbReference type="FunFam" id="3.40.50.300:FF:000032">
    <property type="entry name" value="Export ABC transporter ATP-binding protein"/>
    <property type="match status" value="1"/>
</dbReference>
<dbReference type="InterPro" id="IPR003439">
    <property type="entry name" value="ABC_transporter-like_ATP-bd"/>
</dbReference>
<comment type="similarity">
    <text evidence="4">Belongs to the ABC transporter superfamily. Macrolide exporter (TC 3.A.1.122) family.</text>
</comment>
<dbReference type="PANTHER" id="PTHR42798">
    <property type="entry name" value="LIPOPROTEIN-RELEASING SYSTEM ATP-BINDING PROTEIN LOLD"/>
    <property type="match status" value="1"/>
</dbReference>
<dbReference type="Pfam" id="PF00005">
    <property type="entry name" value="ABC_tran"/>
    <property type="match status" value="1"/>
</dbReference>
<gene>
    <name evidence="6" type="ORF">COW11_02835</name>
</gene>
<comment type="caution">
    <text evidence="6">The sequence shown here is derived from an EMBL/GenBank/DDBJ whole genome shotgun (WGS) entry which is preliminary data.</text>
</comment>
<dbReference type="InterPro" id="IPR027417">
    <property type="entry name" value="P-loop_NTPase"/>
</dbReference>
<dbReference type="PANTHER" id="PTHR42798:SF2">
    <property type="entry name" value="ABC TRANSPORTER ATP-BINDING PROTEIN MG467-RELATED"/>
    <property type="match status" value="1"/>
</dbReference>
<organism evidence="6 7">
    <name type="scientific">Candidatus Taenaricola geysiri</name>
    <dbReference type="NCBI Taxonomy" id="1974752"/>
    <lineage>
        <taxon>Bacteria</taxon>
        <taxon>Pseudomonadati</taxon>
        <taxon>Candidatus Omnitrophota</taxon>
        <taxon>Candidatus Taenaricola</taxon>
    </lineage>
</organism>
<evidence type="ECO:0000256" key="1">
    <source>
        <dbReference type="ARBA" id="ARBA00022448"/>
    </source>
</evidence>
<dbReference type="GO" id="GO:0022857">
    <property type="term" value="F:transmembrane transporter activity"/>
    <property type="evidence" value="ECO:0007669"/>
    <property type="project" value="UniProtKB-ARBA"/>
</dbReference>
<keyword evidence="6" id="KW-0449">Lipoprotein</keyword>
<proteinExistence type="inferred from homology"/>
<evidence type="ECO:0000313" key="6">
    <source>
        <dbReference type="EMBL" id="PIW66522.1"/>
    </source>
</evidence>
<keyword evidence="2" id="KW-0547">Nucleotide-binding</keyword>
<keyword evidence="1" id="KW-0813">Transport</keyword>
<dbReference type="Proteomes" id="UP000231267">
    <property type="component" value="Unassembled WGS sequence"/>
</dbReference>
<feature type="non-terminal residue" evidence="6">
    <location>
        <position position="197"/>
    </location>
</feature>
<sequence>MIKTINVSKVYNNGPKQLEVLKGINLEINKGEFVAVVGPSGAGKSTLLHILGALDTPTTGSVAFNGIDLYELGDQSRADMRNKEIGFVFQFYHLMPEFNVLENVLMPALISRAKHASDKAKSLLMSLGLGGRMTHKPNQLSGGEQQRVAIARALINSPRLLLCDEPTGNLDSKTGRDVMDALMALNKKESLTCVMVT</sequence>
<dbReference type="SUPFAM" id="SSF52540">
    <property type="entry name" value="P-loop containing nucleoside triphosphate hydrolases"/>
    <property type="match status" value="1"/>
</dbReference>
<evidence type="ECO:0000259" key="5">
    <source>
        <dbReference type="PROSITE" id="PS50893"/>
    </source>
</evidence>
<dbReference type="GO" id="GO:0098796">
    <property type="term" value="C:membrane protein complex"/>
    <property type="evidence" value="ECO:0007669"/>
    <property type="project" value="UniProtKB-ARBA"/>
</dbReference>
<dbReference type="InterPro" id="IPR003593">
    <property type="entry name" value="AAA+_ATPase"/>
</dbReference>
<dbReference type="EMBL" id="PFGP01000064">
    <property type="protein sequence ID" value="PIW66522.1"/>
    <property type="molecule type" value="Genomic_DNA"/>
</dbReference>
<dbReference type="CDD" id="cd03255">
    <property type="entry name" value="ABC_MJ0796_LolCDE_FtsE"/>
    <property type="match status" value="1"/>
</dbReference>
<reference evidence="6 7" key="1">
    <citation type="submission" date="2017-09" db="EMBL/GenBank/DDBJ databases">
        <title>Depth-based differentiation of microbial function through sediment-hosted aquifers and enrichment of novel symbionts in the deep terrestrial subsurface.</title>
        <authorList>
            <person name="Probst A.J."/>
            <person name="Ladd B."/>
            <person name="Jarett J.K."/>
            <person name="Geller-Mcgrath D.E."/>
            <person name="Sieber C.M."/>
            <person name="Emerson J.B."/>
            <person name="Anantharaman K."/>
            <person name="Thomas B.C."/>
            <person name="Malmstrom R."/>
            <person name="Stieglmeier M."/>
            <person name="Klingl A."/>
            <person name="Woyke T."/>
            <person name="Ryan C.M."/>
            <person name="Banfield J.F."/>
        </authorList>
    </citation>
    <scope>NUCLEOTIDE SEQUENCE [LARGE SCALE GENOMIC DNA]</scope>
    <source>
        <strain evidence="6">CG12_big_fil_rev_8_21_14_0_65_43_15</strain>
    </source>
</reference>
<evidence type="ECO:0000256" key="2">
    <source>
        <dbReference type="ARBA" id="ARBA00022741"/>
    </source>
</evidence>